<evidence type="ECO:0000313" key="4">
    <source>
        <dbReference type="EMBL" id="OGC82462.1"/>
    </source>
</evidence>
<evidence type="ECO:0000256" key="1">
    <source>
        <dbReference type="SAM" id="MobiDB-lite"/>
    </source>
</evidence>
<name>A0A1F4XL71_9BACT</name>
<evidence type="ECO:0000259" key="3">
    <source>
        <dbReference type="Pfam" id="PF01345"/>
    </source>
</evidence>
<feature type="transmembrane region" description="Helical" evidence="2">
    <location>
        <begin position="1673"/>
        <end position="1690"/>
    </location>
</feature>
<organism evidence="4 5">
    <name type="scientific">Candidatus Abawacabacteria bacterium RBG_16_42_10</name>
    <dbReference type="NCBI Taxonomy" id="1817814"/>
    <lineage>
        <taxon>Bacteria</taxon>
        <taxon>Candidatus Abawacaibacteriota</taxon>
    </lineage>
</organism>
<evidence type="ECO:0000256" key="2">
    <source>
        <dbReference type="SAM" id="Phobius"/>
    </source>
</evidence>
<keyword evidence="2" id="KW-0472">Membrane</keyword>
<dbReference type="InterPro" id="IPR001434">
    <property type="entry name" value="OmcB-like_DUF11"/>
</dbReference>
<feature type="region of interest" description="Disordered" evidence="1">
    <location>
        <begin position="1449"/>
        <end position="1476"/>
    </location>
</feature>
<accession>A0A1F4XL71</accession>
<comment type="caution">
    <text evidence="4">The sequence shown here is derived from an EMBL/GenBank/DDBJ whole genome shotgun (WGS) entry which is preliminary data.</text>
</comment>
<dbReference type="EMBL" id="MEWR01000006">
    <property type="protein sequence ID" value="OGC82462.1"/>
    <property type="molecule type" value="Genomic_DNA"/>
</dbReference>
<reference evidence="4 5" key="1">
    <citation type="journal article" date="2016" name="Nat. Commun.">
        <title>Thousands of microbial genomes shed light on interconnected biogeochemical processes in an aquifer system.</title>
        <authorList>
            <person name="Anantharaman K."/>
            <person name="Brown C.T."/>
            <person name="Hug L.A."/>
            <person name="Sharon I."/>
            <person name="Castelle C.J."/>
            <person name="Probst A.J."/>
            <person name="Thomas B.C."/>
            <person name="Singh A."/>
            <person name="Wilkins M.J."/>
            <person name="Karaoz U."/>
            <person name="Brodie E.L."/>
            <person name="Williams K.H."/>
            <person name="Hubbard S.S."/>
            <person name="Banfield J.F."/>
        </authorList>
    </citation>
    <scope>NUCLEOTIDE SEQUENCE [LARGE SCALE GENOMIC DNA]</scope>
</reference>
<feature type="domain" description="DUF11" evidence="3">
    <location>
        <begin position="1355"/>
        <end position="1429"/>
    </location>
</feature>
<keyword evidence="2" id="KW-0812">Transmembrane</keyword>
<feature type="region of interest" description="Disordered" evidence="1">
    <location>
        <begin position="1637"/>
        <end position="1658"/>
    </location>
</feature>
<keyword evidence="2" id="KW-1133">Transmembrane helix</keyword>
<evidence type="ECO:0000313" key="5">
    <source>
        <dbReference type="Proteomes" id="UP000177614"/>
    </source>
</evidence>
<dbReference type="Pfam" id="PF01345">
    <property type="entry name" value="DUF11"/>
    <property type="match status" value="1"/>
</dbReference>
<sequence length="1695" mass="178799">MSVLQKILAFFRPRKVALVRIVAAFCVLGLLLNFVPELASSLPSLADDEVSVVAQAPSSIPANAIVVGNSTSDSVFTDTNCNKDGVNDASDNNCDLGDALALANLGPVSPDTIVFRNSTNDIDVTTNLPAITDSVTIDGENPPNTPGLKTVLKDSNFGSTTLDYFFYISPQDPIEVTIKNIAFTALKKLSPTYAAPAITTDDPSTPLTREGALINRLIIEDNFFGTVDGKTPSNANQVQQGITVFIDNSLQPNVSIHNNNFFNIGVGGINIGSFDSNGCSGFLFPNSLDISNNEIGVSVDFSDNDSNYMGGEEWGQFSSGFGGFGILTCNTRGGIHDNIIGNSRSNTFNFGIWNKDSQLDIHDNHIGTFQRSDASFVSNMEMTGWGITLQGNYFLNSIPLGSRVFNNHIFDIQGFTQSGNTFCSPVLFSGNGIGDRACGGTGIAVNGSNKNLIYDNVIGSKDFENEGYGIQIEGFVSGAEKLNFLASTHNKIFNNTISYNKADGIVIPAISNLTDPHNVAANDIDCGTTEEFTNNCFNTINQNKIFRNGRYNDAPVSGQFYNGGGIGIDLKSGSGAVALFVDNYREQKQGTNAVTTGTTNDKDITKNDIGDTDFGGNDLMNYANISPADDPTTSSTADQINGNISGSGEGFFWVEVFKVLCDAESDSDDVVQTDALPAGAATPSQCDADKTSEQSIAGGTTIMTHGQGYEFLCGALAEGPGGLWSCRPEDFDVDFTGGLITATATKLEERVNNTSGISIVPNVSLKYSCDLAGHVFLDGAPACAGANAGTTDYTNLGGLEANLIQALGSTSEFSQDVFIPQPNLEIIKQVRGCTGPNASDCNASTFGENVTVAPGSTVEFRLDVINRGTGSSTVTVNDPQPSGLVFSTCSSYNNQDVLTDTGERPATVDGGCIFISLSQGIRQTVIVPPGKHLYLYFLATVGTSVTGTLTNVARIEDQAPASPAFSRICPPTSPDPQCSDDATVTILPPPQDGTLVKEIITPNTDADTSKETVPSPTSATDVNYKITLTLRGVDSSSIANLDLTDTFQKVIKTGTNITYTKCQFTMQVNSGSPTALTSCPSTASDIAIATTPDHTPLIIWSGEATGALVFTPADTLIVVVTYKGIIPANPLLPTDAAKLIENTTSWGIPDTPSFQIDSTDLTITPPVQVPTVTIRHRFDTASGPSTASVTSSSSSTVSKDYFITVDVANTGSGGLANFKLSNNFVTTGTNFTGNMTYDTCSISYAPSTPAGFPTTCPGTLSGNVDLISGLTLPANITTITARYRGTVPANAVIAPNVATIVNRATVDAPSLTSGVSAAASASADATLIINGNEAGTPSLTLDKRADNNVSGTDRSDEKVYSPGETVNYTVTITNGGNGIASGATLRDTLERNLENPSTQTLPSPATGGFSGNSLNVTNITVPASGNITIGYRGTLADDADFDLDNFDMDSTADPKKDEDFYAPSDADIDENIDTRNNRHSREDDLLDIPDGKFVSLGDGGEIIIDLGKKVIVDGSDGDFGILELDHNADDTDQSTESYTVYVSQDGNSFERVERDVADSGQFDIGDANLSWARFIKLEDSSSTVKANAPGADIDAICLFNIGVRLPNKTELNFNGQILTDSEYVTVDVTDVFEDSVEKTDCEEKTPAPIPTPPQPPRVVTPPPMLPKTGPLDTAVPLVTMGILGAMAWVMRRKNQ</sequence>
<feature type="region of interest" description="Disordered" evidence="1">
    <location>
        <begin position="1336"/>
        <end position="1359"/>
    </location>
</feature>
<dbReference type="SMART" id="SM00710">
    <property type="entry name" value="PbH1"/>
    <property type="match status" value="5"/>
</dbReference>
<proteinExistence type="predicted"/>
<dbReference type="InterPro" id="IPR006626">
    <property type="entry name" value="PbH1"/>
</dbReference>
<dbReference type="NCBIfam" id="TIGR01451">
    <property type="entry name" value="B_ant_repeat"/>
    <property type="match status" value="1"/>
</dbReference>
<feature type="compositionally biased region" description="Pro residues" evidence="1">
    <location>
        <begin position="1647"/>
        <end position="1658"/>
    </location>
</feature>
<dbReference type="Proteomes" id="UP000177614">
    <property type="component" value="Unassembled WGS sequence"/>
</dbReference>
<dbReference type="InterPro" id="IPR047589">
    <property type="entry name" value="DUF11_rpt"/>
</dbReference>
<protein>
    <recommendedName>
        <fullName evidence="3">DUF11 domain-containing protein</fullName>
    </recommendedName>
</protein>
<gene>
    <name evidence="4" type="ORF">A2V81_00145</name>
</gene>